<gene>
    <name evidence="2" type="ORF">CEUTPL_LOCUS10094</name>
</gene>
<dbReference type="OrthoDB" id="414661at2759"/>
<dbReference type="AlphaFoldDB" id="A0A9N9MQR2"/>
<feature type="compositionally biased region" description="Polar residues" evidence="1">
    <location>
        <begin position="1"/>
        <end position="29"/>
    </location>
</feature>
<evidence type="ECO:0000313" key="2">
    <source>
        <dbReference type="EMBL" id="CAG9769588.1"/>
    </source>
</evidence>
<protein>
    <submittedName>
        <fullName evidence="2">Uncharacterized protein</fullName>
    </submittedName>
</protein>
<organism evidence="2 3">
    <name type="scientific">Ceutorhynchus assimilis</name>
    <name type="common">cabbage seed weevil</name>
    <dbReference type="NCBI Taxonomy" id="467358"/>
    <lineage>
        <taxon>Eukaryota</taxon>
        <taxon>Metazoa</taxon>
        <taxon>Ecdysozoa</taxon>
        <taxon>Arthropoda</taxon>
        <taxon>Hexapoda</taxon>
        <taxon>Insecta</taxon>
        <taxon>Pterygota</taxon>
        <taxon>Neoptera</taxon>
        <taxon>Endopterygota</taxon>
        <taxon>Coleoptera</taxon>
        <taxon>Polyphaga</taxon>
        <taxon>Cucujiformia</taxon>
        <taxon>Curculionidae</taxon>
        <taxon>Ceutorhynchinae</taxon>
        <taxon>Ceutorhynchus</taxon>
    </lineage>
</organism>
<accession>A0A9N9MQR2</accession>
<keyword evidence="3" id="KW-1185">Reference proteome</keyword>
<evidence type="ECO:0000256" key="1">
    <source>
        <dbReference type="SAM" id="MobiDB-lite"/>
    </source>
</evidence>
<dbReference type="EMBL" id="OU892281">
    <property type="protein sequence ID" value="CAG9769588.1"/>
    <property type="molecule type" value="Genomic_DNA"/>
</dbReference>
<reference evidence="2" key="1">
    <citation type="submission" date="2022-01" db="EMBL/GenBank/DDBJ databases">
        <authorList>
            <person name="King R."/>
        </authorList>
    </citation>
    <scope>NUCLEOTIDE SEQUENCE</scope>
</reference>
<proteinExistence type="predicted"/>
<feature type="compositionally biased region" description="Polar residues" evidence="1">
    <location>
        <begin position="63"/>
        <end position="88"/>
    </location>
</feature>
<feature type="region of interest" description="Disordered" evidence="1">
    <location>
        <begin position="1"/>
        <end position="131"/>
    </location>
</feature>
<name>A0A9N9MQR2_9CUCU</name>
<feature type="compositionally biased region" description="Basic residues" evidence="1">
    <location>
        <begin position="95"/>
        <end position="111"/>
    </location>
</feature>
<dbReference type="Proteomes" id="UP001152799">
    <property type="component" value="Chromosome 5"/>
</dbReference>
<sequence>MSTISSISGKPQKVSASMNVRPNYSSRQPTQPPRHSIRPMSTDAFSLSNSILAPYTKPEKQPSTEVVNLNQNSIQSDSKPGTGWQFTTEPGFVTRNKKPTSFKPKPNKPTKKPLPNSSKYPTKPVKSTTEK</sequence>
<evidence type="ECO:0000313" key="3">
    <source>
        <dbReference type="Proteomes" id="UP001152799"/>
    </source>
</evidence>